<accession>A0A813EY30</accession>
<reference evidence="2" key="1">
    <citation type="submission" date="2021-02" db="EMBL/GenBank/DDBJ databases">
        <authorList>
            <person name="Dougan E. K."/>
            <person name="Rhodes N."/>
            <person name="Thang M."/>
            <person name="Chan C."/>
        </authorList>
    </citation>
    <scope>NUCLEOTIDE SEQUENCE</scope>
</reference>
<feature type="transmembrane region" description="Helical" evidence="1">
    <location>
        <begin position="59"/>
        <end position="76"/>
    </location>
</feature>
<protein>
    <recommendedName>
        <fullName evidence="4">PRA1 family protein</fullName>
    </recommendedName>
</protein>
<dbReference type="EMBL" id="CAJNNV010017594">
    <property type="protein sequence ID" value="CAE8605271.1"/>
    <property type="molecule type" value="Genomic_DNA"/>
</dbReference>
<evidence type="ECO:0008006" key="4">
    <source>
        <dbReference type="Google" id="ProtNLM"/>
    </source>
</evidence>
<feature type="transmembrane region" description="Helical" evidence="1">
    <location>
        <begin position="33"/>
        <end position="53"/>
    </location>
</feature>
<evidence type="ECO:0000313" key="2">
    <source>
        <dbReference type="EMBL" id="CAE8605271.1"/>
    </source>
</evidence>
<keyword evidence="1" id="KW-1133">Transmembrane helix</keyword>
<evidence type="ECO:0000256" key="1">
    <source>
        <dbReference type="SAM" id="Phobius"/>
    </source>
</evidence>
<gene>
    <name evidence="2" type="ORF">PGLA1383_LOCUS23392</name>
</gene>
<feature type="non-terminal residue" evidence="2">
    <location>
        <position position="104"/>
    </location>
</feature>
<name>A0A813EY30_POLGL</name>
<keyword evidence="3" id="KW-1185">Reference proteome</keyword>
<keyword evidence="1" id="KW-0472">Membrane</keyword>
<sequence>MDSDHVWTQRSRVCQVISEPSEWKLPQFVKHQLMARGALFLPCLLLLLSLLLIDVVVVDVGLVVVVLLCLLLLLLLNGQFSLAPYGTFPPRRVACMGPEVAFDV</sequence>
<keyword evidence="1" id="KW-0812">Transmembrane</keyword>
<dbReference type="AlphaFoldDB" id="A0A813EY30"/>
<proteinExistence type="predicted"/>
<evidence type="ECO:0000313" key="3">
    <source>
        <dbReference type="Proteomes" id="UP000654075"/>
    </source>
</evidence>
<organism evidence="2 3">
    <name type="scientific">Polarella glacialis</name>
    <name type="common">Dinoflagellate</name>
    <dbReference type="NCBI Taxonomy" id="89957"/>
    <lineage>
        <taxon>Eukaryota</taxon>
        <taxon>Sar</taxon>
        <taxon>Alveolata</taxon>
        <taxon>Dinophyceae</taxon>
        <taxon>Suessiales</taxon>
        <taxon>Suessiaceae</taxon>
        <taxon>Polarella</taxon>
    </lineage>
</organism>
<dbReference type="Proteomes" id="UP000654075">
    <property type="component" value="Unassembled WGS sequence"/>
</dbReference>
<comment type="caution">
    <text evidence="2">The sequence shown here is derived from an EMBL/GenBank/DDBJ whole genome shotgun (WGS) entry which is preliminary data.</text>
</comment>